<dbReference type="OrthoDB" id="9768885at2"/>
<protein>
    <recommendedName>
        <fullName evidence="3">L-cystine uptake protein TcyP</fullName>
    </recommendedName>
    <alternativeName>
        <fullName evidence="8">Transporter of cystine TcyP</fullName>
    </alternativeName>
</protein>
<comment type="subcellular location">
    <subcellularLocation>
        <location evidence="1">Membrane</location>
        <topology evidence="1">Multi-pass membrane protein</topology>
    </subcellularLocation>
</comment>
<evidence type="ECO:0000256" key="3">
    <source>
        <dbReference type="ARBA" id="ARBA00022031"/>
    </source>
</evidence>
<dbReference type="KEGG" id="sgq:SGLAD_v1c09580"/>
<dbReference type="PANTHER" id="PTHR42865">
    <property type="entry name" value="PROTON/GLUTAMATE-ASPARTATE SYMPORTER"/>
    <property type="match status" value="1"/>
</dbReference>
<dbReference type="GO" id="GO:0005886">
    <property type="term" value="C:plasma membrane"/>
    <property type="evidence" value="ECO:0007669"/>
    <property type="project" value="TreeGrafter"/>
</dbReference>
<keyword evidence="11" id="KW-1185">Reference proteome</keyword>
<evidence type="ECO:0000313" key="11">
    <source>
        <dbReference type="Proteomes" id="UP000294309"/>
    </source>
</evidence>
<name>A0A4P7AIP9_9MOLU</name>
<dbReference type="Proteomes" id="UP000294309">
    <property type="component" value="Chromosome"/>
</dbReference>
<evidence type="ECO:0000256" key="8">
    <source>
        <dbReference type="ARBA" id="ARBA00031293"/>
    </source>
</evidence>
<keyword evidence="4" id="KW-0813">Transport</keyword>
<evidence type="ECO:0000256" key="9">
    <source>
        <dbReference type="SAM" id="Phobius"/>
    </source>
</evidence>
<dbReference type="AlphaFoldDB" id="A0A4P7AIP9"/>
<proteinExistence type="inferred from homology"/>
<evidence type="ECO:0000313" key="10">
    <source>
        <dbReference type="EMBL" id="QBQ08157.1"/>
    </source>
</evidence>
<evidence type="ECO:0000256" key="5">
    <source>
        <dbReference type="ARBA" id="ARBA00022692"/>
    </source>
</evidence>
<dbReference type="GO" id="GO:0015184">
    <property type="term" value="F:L-cystine transmembrane transporter activity"/>
    <property type="evidence" value="ECO:0007669"/>
    <property type="project" value="TreeGrafter"/>
</dbReference>
<feature type="transmembrane region" description="Helical" evidence="9">
    <location>
        <begin position="205"/>
        <end position="223"/>
    </location>
</feature>
<accession>A0A4P7AIP9</accession>
<dbReference type="Gene3D" id="1.10.3860.10">
    <property type="entry name" value="Sodium:dicarboxylate symporter"/>
    <property type="match status" value="1"/>
</dbReference>
<dbReference type="EMBL" id="CP038013">
    <property type="protein sequence ID" value="QBQ08157.1"/>
    <property type="molecule type" value="Genomic_DNA"/>
</dbReference>
<dbReference type="InterPro" id="IPR036458">
    <property type="entry name" value="Na:dicarbo_symporter_sf"/>
</dbReference>
<keyword evidence="6 9" id="KW-1133">Transmembrane helix</keyword>
<evidence type="ECO:0000256" key="2">
    <source>
        <dbReference type="ARBA" id="ARBA00006148"/>
    </source>
</evidence>
<feature type="transmembrane region" description="Helical" evidence="9">
    <location>
        <begin position="104"/>
        <end position="124"/>
    </location>
</feature>
<comment type="similarity">
    <text evidence="2">Belongs to the dicarboxylate/amino acid:cation symporter (DAACS) (TC 2.A.23) family.</text>
</comment>
<dbReference type="RefSeq" id="WP_134298257.1">
    <property type="nucleotide sequence ID" value="NZ_CP038013.1"/>
</dbReference>
<dbReference type="Pfam" id="PF00375">
    <property type="entry name" value="SDF"/>
    <property type="match status" value="1"/>
</dbReference>
<dbReference type="SUPFAM" id="SSF118215">
    <property type="entry name" value="Proton glutamate symport protein"/>
    <property type="match status" value="1"/>
</dbReference>
<keyword evidence="5 9" id="KW-0812">Transmembrane</keyword>
<gene>
    <name evidence="10" type="ORF">SGLAD_v1c09580</name>
</gene>
<feature type="transmembrane region" description="Helical" evidence="9">
    <location>
        <begin position="389"/>
        <end position="410"/>
    </location>
</feature>
<feature type="transmembrane region" description="Helical" evidence="9">
    <location>
        <begin position="20"/>
        <end position="40"/>
    </location>
</feature>
<evidence type="ECO:0000256" key="1">
    <source>
        <dbReference type="ARBA" id="ARBA00004141"/>
    </source>
</evidence>
<feature type="transmembrane region" description="Helical" evidence="9">
    <location>
        <begin position="47"/>
        <end position="69"/>
    </location>
</feature>
<feature type="transmembrane region" description="Helical" evidence="9">
    <location>
        <begin position="244"/>
        <end position="264"/>
    </location>
</feature>
<dbReference type="GO" id="GO:0015293">
    <property type="term" value="F:symporter activity"/>
    <property type="evidence" value="ECO:0007669"/>
    <property type="project" value="InterPro"/>
</dbReference>
<reference evidence="10 11" key="1">
    <citation type="submission" date="2019-03" db="EMBL/GenBank/DDBJ databases">
        <title>Complete genome sequence of Spiroplasma gladiatoris TG-1 (DSM 22552).</title>
        <authorList>
            <person name="Lin Y.-C."/>
            <person name="Chou L."/>
            <person name="Kuo C.-H."/>
        </authorList>
    </citation>
    <scope>NUCLEOTIDE SEQUENCE [LARGE SCALE GENOMIC DNA]</scope>
    <source>
        <strain evidence="10 11">TG-1</strain>
    </source>
</reference>
<keyword evidence="7 9" id="KW-0472">Membrane</keyword>
<dbReference type="InterPro" id="IPR001991">
    <property type="entry name" value="Na-dicarboxylate_symporter"/>
</dbReference>
<evidence type="ECO:0000256" key="4">
    <source>
        <dbReference type="ARBA" id="ARBA00022448"/>
    </source>
</evidence>
<feature type="transmembrane region" description="Helical" evidence="9">
    <location>
        <begin position="136"/>
        <end position="161"/>
    </location>
</feature>
<feature type="transmembrane region" description="Helical" evidence="9">
    <location>
        <begin position="284"/>
        <end position="303"/>
    </location>
</feature>
<evidence type="ECO:0000256" key="6">
    <source>
        <dbReference type="ARBA" id="ARBA00022989"/>
    </source>
</evidence>
<dbReference type="PANTHER" id="PTHR42865:SF5">
    <property type="entry name" value="L-CYSTINE TRANSPORTER TCYP"/>
    <property type="match status" value="1"/>
</dbReference>
<evidence type="ECO:0000256" key="7">
    <source>
        <dbReference type="ARBA" id="ARBA00023136"/>
    </source>
</evidence>
<organism evidence="10 11">
    <name type="scientific">Spiroplasma gladiatoris</name>
    <dbReference type="NCBI Taxonomy" id="2143"/>
    <lineage>
        <taxon>Bacteria</taxon>
        <taxon>Bacillati</taxon>
        <taxon>Mycoplasmatota</taxon>
        <taxon>Mollicutes</taxon>
        <taxon>Entomoplasmatales</taxon>
        <taxon>Spiroplasmataceae</taxon>
        <taxon>Spiroplasma</taxon>
    </lineage>
</organism>
<sequence>MFLAENKNNILRDFLAISQWQSAVAILVFVSIQIGFYVFLKKIKFAFMFRVIIGMLLGLIFGIIVQAIIGFPDQKTLEAGFKDSGSDIYWVNELNIWSQFFKNIFIRGVYLLTIPIVFIAIFKITAKPGESGLARITLKGIALLLINVGVMFTITFFLGIVTNVGGGIFDSSLEGNAANRDNVPLPQIIWNYLPMNFFSALSKDAIIPVMVIAAIAGMSVKILSKRNKVEMQAIVNGADTAWKVTSSMLTTFMKIMPLAVMSMLSTSITSRPIGELANIGKVIGVGYLGVVIAILWLTLQIFLSKIKVGAWWKHAWRPLIQGFSTQSSNATLPVSIDTLEKMKVSNKVSHTLAPISTTMGLIACAGVQAGLATSILWTGSEVPSQSMGLFTYFIISLAVTVIASLGIAGVPGTATVVTFGVIGGIGFPEFIDAVIAVIAPLDGLFDMGRTGANVLAGFTTSTIIAKSEGLIEEGSPILTLKGIERQKQILQINKYKDEYKESILLNKKEYLKNIKQKDLSIDDKKILEIEFKNKNQEIKNNYLDQQKNYKESRRK</sequence>
<feature type="transmembrane region" description="Helical" evidence="9">
    <location>
        <begin position="351"/>
        <end position="377"/>
    </location>
</feature>